<reference evidence="2 3" key="1">
    <citation type="submission" date="2016-02" db="EMBL/GenBank/DDBJ databases">
        <title>Biosynthesis of antibiotic leucinostatins and their inhibition on Phytophthora in bio-control Purpureocillium lilacinum.</title>
        <authorList>
            <person name="Wang G."/>
            <person name="Liu Z."/>
            <person name="Lin R."/>
            <person name="Li E."/>
            <person name="Mao Z."/>
            <person name="Ling J."/>
            <person name="Yin W."/>
            <person name="Xie B."/>
        </authorList>
    </citation>
    <scope>NUCLEOTIDE SEQUENCE [LARGE SCALE GENOMIC DNA]</scope>
    <source>
        <strain evidence="2">PLFJ-1</strain>
    </source>
</reference>
<dbReference type="Proteomes" id="UP000078340">
    <property type="component" value="Unassembled WGS sequence"/>
</dbReference>
<proteinExistence type="predicted"/>
<accession>A0A179FK91</accession>
<evidence type="ECO:0000313" key="2">
    <source>
        <dbReference type="EMBL" id="OAQ65691.1"/>
    </source>
</evidence>
<protein>
    <submittedName>
        <fullName evidence="2">Uncharacterized protein</fullName>
    </submittedName>
</protein>
<feature type="region of interest" description="Disordered" evidence="1">
    <location>
        <begin position="44"/>
        <end position="76"/>
    </location>
</feature>
<dbReference type="EMBL" id="LSBI01000024">
    <property type="protein sequence ID" value="OAQ65691.1"/>
    <property type="molecule type" value="Genomic_DNA"/>
</dbReference>
<evidence type="ECO:0000313" key="3">
    <source>
        <dbReference type="Proteomes" id="UP000078340"/>
    </source>
</evidence>
<sequence>MFDYGNGLHVGAHFSAAALEQSSTPAHHTGAGCDGAAKHVALRSGHMAVTTDHGTPRVPKSSGARQDLSVPRGRPLRLGPLAQPTCPCRCSC</sequence>
<dbReference type="AlphaFoldDB" id="A0A179FK91"/>
<evidence type="ECO:0000256" key="1">
    <source>
        <dbReference type="SAM" id="MobiDB-lite"/>
    </source>
</evidence>
<gene>
    <name evidence="2" type="ORF">VFPFJ_11226</name>
</gene>
<comment type="caution">
    <text evidence="2">The sequence shown here is derived from an EMBL/GenBank/DDBJ whole genome shotgun (WGS) entry which is preliminary data.</text>
</comment>
<organism evidence="2 3">
    <name type="scientific">Purpureocillium lilacinum</name>
    <name type="common">Paecilomyces lilacinus</name>
    <dbReference type="NCBI Taxonomy" id="33203"/>
    <lineage>
        <taxon>Eukaryota</taxon>
        <taxon>Fungi</taxon>
        <taxon>Dikarya</taxon>
        <taxon>Ascomycota</taxon>
        <taxon>Pezizomycotina</taxon>
        <taxon>Sordariomycetes</taxon>
        <taxon>Hypocreomycetidae</taxon>
        <taxon>Hypocreales</taxon>
        <taxon>Ophiocordycipitaceae</taxon>
        <taxon>Purpureocillium</taxon>
    </lineage>
</organism>
<name>A0A179FK91_PURLI</name>